<name>S3CFG0_GLAL2</name>
<evidence type="ECO:0000256" key="1">
    <source>
        <dbReference type="SAM" id="MobiDB-lite"/>
    </source>
</evidence>
<evidence type="ECO:0000313" key="3">
    <source>
        <dbReference type="EMBL" id="EPE24690.1"/>
    </source>
</evidence>
<feature type="region of interest" description="Disordered" evidence="1">
    <location>
        <begin position="568"/>
        <end position="604"/>
    </location>
</feature>
<dbReference type="GeneID" id="19467591"/>
<dbReference type="KEGG" id="glz:GLAREA_08543"/>
<organism evidence="3 4">
    <name type="scientific">Glarea lozoyensis (strain ATCC 20868 / MF5171)</name>
    <dbReference type="NCBI Taxonomy" id="1116229"/>
    <lineage>
        <taxon>Eukaryota</taxon>
        <taxon>Fungi</taxon>
        <taxon>Dikarya</taxon>
        <taxon>Ascomycota</taxon>
        <taxon>Pezizomycotina</taxon>
        <taxon>Leotiomycetes</taxon>
        <taxon>Helotiales</taxon>
        <taxon>Helotiaceae</taxon>
        <taxon>Glarea</taxon>
    </lineage>
</organism>
<reference evidence="3 4" key="1">
    <citation type="journal article" date="2013" name="BMC Genomics">
        <title>Genomics-driven discovery of the pneumocandin biosynthetic gene cluster in the fungus Glarea lozoyensis.</title>
        <authorList>
            <person name="Chen L."/>
            <person name="Yue Q."/>
            <person name="Zhang X."/>
            <person name="Xiang M."/>
            <person name="Wang C."/>
            <person name="Li S."/>
            <person name="Che Y."/>
            <person name="Ortiz-Lopez F.J."/>
            <person name="Bills G.F."/>
            <person name="Liu X."/>
            <person name="An Z."/>
        </authorList>
    </citation>
    <scope>NUCLEOTIDE SEQUENCE [LARGE SCALE GENOMIC DNA]</scope>
    <source>
        <strain evidence="4">ATCC 20868 / MF5171</strain>
    </source>
</reference>
<gene>
    <name evidence="3" type="ORF">GLAREA_08543</name>
</gene>
<dbReference type="Proteomes" id="UP000016922">
    <property type="component" value="Unassembled WGS sequence"/>
</dbReference>
<sequence>MRVDITSGGKRRHEDLSKSQQVDDRSRDGKSVSEMTEHVMDSIVSKANDLITSHRRWLDSHLSKRSQSPQSTAALNTSTTLIPASYTNSALDLPTSSSRSLVPLVTTRPSARDQDAFRSSSTTLFPYLIYSISTLSSPIFFPSTIDPIDSQRARNYSQSTSSSLTSLSSALTPVIVPRSTAPIIPGRLSSTTIIFLTVSSSRASIPQITSIPPITSTTATSVDNAAEQSLSSAISSANAAITSAQSSASAALESASQQLGDVRASASSALRHAQSSITAIASQATTTPTADASNTPSTRTLALALTFSIIGSSILSLIAFILFLRYRRRQQEKRMGFRVSDFTGSQDQIFRRELDDPVAGYGGTGSGTRIGYAEGGRFTEKPTPTYSPNTNGQSRFTFPAQMPESTVMGNILVPDAENPIPRQSSDKRVLITQVPTSKFSTNLIPNPLTPARKITLTYDPDRPREPPRFRSFGDTRLPPLVTSSSHVALRQNNVASGFGPAMGEKLISPSVGTSIRSPVGGRLAGDGVMFRASEILGISGGGGGGGRRGSEVGDGRVRSVRGEIFGGVGMGMGGERVRKDSDTLGDGIRMERGRRRGSSIGTAI</sequence>
<dbReference type="EMBL" id="KE145373">
    <property type="protein sequence ID" value="EPE24690.1"/>
    <property type="molecule type" value="Genomic_DNA"/>
</dbReference>
<feature type="transmembrane region" description="Helical" evidence="2">
    <location>
        <begin position="301"/>
        <end position="324"/>
    </location>
</feature>
<dbReference type="HOGENOM" id="CLU_452005_0_0_1"/>
<keyword evidence="2" id="KW-1133">Transmembrane helix</keyword>
<keyword evidence="4" id="KW-1185">Reference proteome</keyword>
<evidence type="ECO:0000313" key="4">
    <source>
        <dbReference type="Proteomes" id="UP000016922"/>
    </source>
</evidence>
<keyword evidence="2" id="KW-0472">Membrane</keyword>
<evidence type="ECO:0000256" key="2">
    <source>
        <dbReference type="SAM" id="Phobius"/>
    </source>
</evidence>
<keyword evidence="2" id="KW-0812">Transmembrane</keyword>
<dbReference type="AlphaFoldDB" id="S3CFG0"/>
<feature type="region of interest" description="Disordered" evidence="1">
    <location>
        <begin position="457"/>
        <end position="477"/>
    </location>
</feature>
<feature type="compositionally biased region" description="Basic and acidic residues" evidence="1">
    <location>
        <begin position="459"/>
        <end position="473"/>
    </location>
</feature>
<dbReference type="RefSeq" id="XP_008088778.1">
    <property type="nucleotide sequence ID" value="XM_008090587.1"/>
</dbReference>
<dbReference type="OrthoDB" id="10656908at2759"/>
<feature type="region of interest" description="Disordered" evidence="1">
    <location>
        <begin position="1"/>
        <end position="34"/>
    </location>
</feature>
<feature type="compositionally biased region" description="Basic and acidic residues" evidence="1">
    <location>
        <begin position="12"/>
        <end position="34"/>
    </location>
</feature>
<accession>S3CFG0</accession>
<proteinExistence type="predicted"/>
<protein>
    <submittedName>
        <fullName evidence="3">Uncharacterized protein</fullName>
    </submittedName>
</protein>